<dbReference type="Proteomes" id="UP000007129">
    <property type="component" value="Unassembled WGS sequence"/>
</dbReference>
<dbReference type="VEuPathDB" id="FungiDB:MPH_04324"/>
<dbReference type="CDD" id="cd18186">
    <property type="entry name" value="BTB_POZ_ZBTB_KLHL-like"/>
    <property type="match status" value="1"/>
</dbReference>
<dbReference type="HOGENOM" id="CLU_1094469_0_0_1"/>
<organism evidence="2 3">
    <name type="scientific">Macrophomina phaseolina (strain MS6)</name>
    <name type="common">Charcoal rot fungus</name>
    <dbReference type="NCBI Taxonomy" id="1126212"/>
    <lineage>
        <taxon>Eukaryota</taxon>
        <taxon>Fungi</taxon>
        <taxon>Dikarya</taxon>
        <taxon>Ascomycota</taxon>
        <taxon>Pezizomycotina</taxon>
        <taxon>Dothideomycetes</taxon>
        <taxon>Dothideomycetes incertae sedis</taxon>
        <taxon>Botryosphaeriales</taxon>
        <taxon>Botryosphaeriaceae</taxon>
        <taxon>Macrophomina</taxon>
    </lineage>
</organism>
<dbReference type="Pfam" id="PF00651">
    <property type="entry name" value="BTB"/>
    <property type="match status" value="1"/>
</dbReference>
<proteinExistence type="predicted"/>
<dbReference type="PROSITE" id="PS50097">
    <property type="entry name" value="BTB"/>
    <property type="match status" value="1"/>
</dbReference>
<dbReference type="AlphaFoldDB" id="K2S0Q7"/>
<evidence type="ECO:0000259" key="1">
    <source>
        <dbReference type="PROSITE" id="PS50097"/>
    </source>
</evidence>
<accession>K2S0Q7</accession>
<dbReference type="PANTHER" id="PTHR47843:SF2">
    <property type="entry name" value="BTB DOMAIN-CONTAINING PROTEIN"/>
    <property type="match status" value="1"/>
</dbReference>
<gene>
    <name evidence="2" type="ORF">MPH_04324</name>
</gene>
<sequence length="254" mass="28885">MPSPTLHLIPRAQVLSTILASSDYGRIIKIFATKGKIEKTFLVHKGLISCASSYFNAAFRAGRFKEGDEGVVRLEEGSPSVVEHFLNWLYSGSLMWYDIKSDEKMKRLVAHRVTYELYVFAGSRDILVLKNDTIDAVAECIARTWNGIPAASISLVYNNVPRGDPMTRLMVMYMMQCRSSIGPAGFHKDEALDKYPHEFILDYALALEARRSPSQGKRLGWWEMNRCDFMITGKRSARCRLRRRPAPASKVQQR</sequence>
<dbReference type="SUPFAM" id="SSF54695">
    <property type="entry name" value="POZ domain"/>
    <property type="match status" value="1"/>
</dbReference>
<evidence type="ECO:0000313" key="2">
    <source>
        <dbReference type="EMBL" id="EKG18522.1"/>
    </source>
</evidence>
<dbReference type="Gene3D" id="3.30.710.10">
    <property type="entry name" value="Potassium Channel Kv1.1, Chain A"/>
    <property type="match status" value="1"/>
</dbReference>
<dbReference type="STRING" id="1126212.K2S0Q7"/>
<name>K2S0Q7_MACPH</name>
<evidence type="ECO:0000313" key="3">
    <source>
        <dbReference type="Proteomes" id="UP000007129"/>
    </source>
</evidence>
<dbReference type="InParanoid" id="K2S0Q7"/>
<dbReference type="PANTHER" id="PTHR47843">
    <property type="entry name" value="BTB DOMAIN-CONTAINING PROTEIN-RELATED"/>
    <property type="match status" value="1"/>
</dbReference>
<dbReference type="InterPro" id="IPR000210">
    <property type="entry name" value="BTB/POZ_dom"/>
</dbReference>
<reference evidence="2 3" key="1">
    <citation type="journal article" date="2012" name="BMC Genomics">
        <title>Tools to kill: Genome of one of the most destructive plant pathogenic fungi Macrophomina phaseolina.</title>
        <authorList>
            <person name="Islam M.S."/>
            <person name="Haque M.S."/>
            <person name="Islam M.M."/>
            <person name="Emdad E.M."/>
            <person name="Halim A."/>
            <person name="Hossen Q.M.M."/>
            <person name="Hossain M.Z."/>
            <person name="Ahmed B."/>
            <person name="Rahim S."/>
            <person name="Rahman M.S."/>
            <person name="Alam M.M."/>
            <person name="Hou S."/>
            <person name="Wan X."/>
            <person name="Saito J.A."/>
            <person name="Alam M."/>
        </authorList>
    </citation>
    <scope>NUCLEOTIDE SEQUENCE [LARGE SCALE GENOMIC DNA]</scope>
    <source>
        <strain evidence="2 3">MS6</strain>
    </source>
</reference>
<protein>
    <submittedName>
        <fullName evidence="2">BTB/POZ-like protein</fullName>
    </submittedName>
</protein>
<dbReference type="eggNOG" id="ENOG502T17B">
    <property type="taxonomic scope" value="Eukaryota"/>
</dbReference>
<dbReference type="OrthoDB" id="194443at2759"/>
<feature type="domain" description="BTB" evidence="1">
    <location>
        <begin position="22"/>
        <end position="98"/>
    </location>
</feature>
<dbReference type="EMBL" id="AHHD01000207">
    <property type="protein sequence ID" value="EKG18522.1"/>
    <property type="molecule type" value="Genomic_DNA"/>
</dbReference>
<comment type="caution">
    <text evidence="2">The sequence shown here is derived from an EMBL/GenBank/DDBJ whole genome shotgun (WGS) entry which is preliminary data.</text>
</comment>
<dbReference type="InterPro" id="IPR011333">
    <property type="entry name" value="SKP1/BTB/POZ_sf"/>
</dbReference>